<keyword evidence="6" id="KW-1185">Reference proteome</keyword>
<accession>D1CHA8</accession>
<dbReference type="InterPro" id="IPR050455">
    <property type="entry name" value="Tpx_Peroxidase_subfamily"/>
</dbReference>
<dbReference type="CDD" id="cd03018">
    <property type="entry name" value="PRX_AhpE_like"/>
    <property type="match status" value="1"/>
</dbReference>
<evidence type="ECO:0000313" key="5">
    <source>
        <dbReference type="EMBL" id="ACZ43129.1"/>
    </source>
</evidence>
<dbReference type="HOGENOM" id="CLU_1228721_0_0_0"/>
<gene>
    <name evidence="5" type="ordered locus">Tter_2230</name>
</gene>
<dbReference type="KEGG" id="ttr:Tter_2230"/>
<organism evidence="5 6">
    <name type="scientific">Thermobaculum terrenum (strain ATCC BAA-798 / CCMEE 7001 / YNP1)</name>
    <dbReference type="NCBI Taxonomy" id="525904"/>
    <lineage>
        <taxon>Bacteria</taxon>
        <taxon>Bacillati</taxon>
        <taxon>Chloroflexota</taxon>
        <taxon>Chloroflexia</taxon>
        <taxon>Candidatus Thermobaculales</taxon>
        <taxon>Candidatus Thermobaculaceae</taxon>
        <taxon>Thermobaculum</taxon>
    </lineage>
</organism>
<keyword evidence="2" id="KW-0049">Antioxidant</keyword>
<feature type="domain" description="Thioredoxin" evidence="4">
    <location>
        <begin position="46"/>
        <end position="197"/>
    </location>
</feature>
<protein>
    <submittedName>
        <fullName evidence="5">Alkyl hydroperoxide reductase/ Thiol specific antioxidant/ Mal allergen</fullName>
    </submittedName>
</protein>
<evidence type="ECO:0000313" key="6">
    <source>
        <dbReference type="Proteomes" id="UP000000323"/>
    </source>
</evidence>
<evidence type="ECO:0000256" key="3">
    <source>
        <dbReference type="ARBA" id="ARBA00023284"/>
    </source>
</evidence>
<dbReference type="PROSITE" id="PS51352">
    <property type="entry name" value="THIOREDOXIN_2"/>
    <property type="match status" value="1"/>
</dbReference>
<evidence type="ECO:0000259" key="4">
    <source>
        <dbReference type="PROSITE" id="PS51352"/>
    </source>
</evidence>
<dbReference type="AlphaFoldDB" id="D1CHA8"/>
<dbReference type="eggNOG" id="COG1225">
    <property type="taxonomic scope" value="Bacteria"/>
</dbReference>
<keyword evidence="1" id="KW-0560">Oxidoreductase</keyword>
<dbReference type="EMBL" id="CP001826">
    <property type="protein sequence ID" value="ACZ43129.1"/>
    <property type="molecule type" value="Genomic_DNA"/>
</dbReference>
<dbReference type="Pfam" id="PF00578">
    <property type="entry name" value="AhpC-TSA"/>
    <property type="match status" value="1"/>
</dbReference>
<dbReference type="SUPFAM" id="SSF52833">
    <property type="entry name" value="Thioredoxin-like"/>
    <property type="match status" value="1"/>
</dbReference>
<dbReference type="Proteomes" id="UP000000323">
    <property type="component" value="Chromosome 2"/>
</dbReference>
<dbReference type="PANTHER" id="PTHR43110">
    <property type="entry name" value="THIOL PEROXIDASE"/>
    <property type="match status" value="1"/>
</dbReference>
<sequence length="207" mass="23015">MIQEVWRSFSGSALASRSPSELTLEDIASLYKTAPEMRGEAICEPLPVGTPAPDFTLRDPNNEPVTLSNFRGRPVVLVFYPLDWSPTCSDQLSLYQAEISEFERFGAQILGISVDSIYCHGAWAAVRGLQFPLLADFEPKGEVARLYQVYREPDGFSERALYVVDPEGIIRYAHVSPRLDMIPDIYELYQVLSEITGLPAPAPTTVA</sequence>
<reference evidence="6" key="1">
    <citation type="journal article" date="2010" name="Stand. Genomic Sci.">
        <title>Complete genome sequence of 'Thermobaculum terrenum' type strain (YNP1).</title>
        <authorList>
            <person name="Kiss H."/>
            <person name="Cleland D."/>
            <person name="Lapidus A."/>
            <person name="Lucas S."/>
            <person name="Glavina Del Rio T."/>
            <person name="Nolan M."/>
            <person name="Tice H."/>
            <person name="Han C."/>
            <person name="Goodwin L."/>
            <person name="Pitluck S."/>
            <person name="Liolios K."/>
            <person name="Ivanova N."/>
            <person name="Mavromatis K."/>
            <person name="Ovchinnikova G."/>
            <person name="Pati A."/>
            <person name="Chen A."/>
            <person name="Palaniappan K."/>
            <person name="Land M."/>
            <person name="Hauser L."/>
            <person name="Chang Y."/>
            <person name="Jeffries C."/>
            <person name="Lu M."/>
            <person name="Brettin T."/>
            <person name="Detter J."/>
            <person name="Goker M."/>
            <person name="Tindall B."/>
            <person name="Beck B."/>
            <person name="McDermott T."/>
            <person name="Woyke T."/>
            <person name="Bristow J."/>
            <person name="Eisen J."/>
            <person name="Markowitz V."/>
            <person name="Hugenholtz P."/>
            <person name="Kyrpides N."/>
            <person name="Klenk H."/>
            <person name="Cheng J."/>
        </authorList>
    </citation>
    <scope>NUCLEOTIDE SEQUENCE [LARGE SCALE GENOMIC DNA]</scope>
    <source>
        <strain evidence="6">ATCC BAA-798 / YNP1</strain>
    </source>
</reference>
<evidence type="ECO:0000256" key="2">
    <source>
        <dbReference type="ARBA" id="ARBA00022862"/>
    </source>
</evidence>
<keyword evidence="3" id="KW-0676">Redox-active center</keyword>
<dbReference type="InterPro" id="IPR013766">
    <property type="entry name" value="Thioredoxin_domain"/>
</dbReference>
<dbReference type="PANTHER" id="PTHR43110:SF1">
    <property type="entry name" value="THIOL PEROXIDASE"/>
    <property type="match status" value="1"/>
</dbReference>
<evidence type="ECO:0000256" key="1">
    <source>
        <dbReference type="ARBA" id="ARBA00022559"/>
    </source>
</evidence>
<dbReference type="InterPro" id="IPR000866">
    <property type="entry name" value="AhpC/TSA"/>
</dbReference>
<keyword evidence="1" id="KW-0575">Peroxidase</keyword>
<dbReference type="Gene3D" id="3.40.30.10">
    <property type="entry name" value="Glutaredoxin"/>
    <property type="match status" value="1"/>
</dbReference>
<dbReference type="InterPro" id="IPR036249">
    <property type="entry name" value="Thioredoxin-like_sf"/>
</dbReference>
<name>D1CHA8_THET1</name>
<proteinExistence type="predicted"/>
<dbReference type="STRING" id="525904.Tter_2230"/>
<dbReference type="GO" id="GO:0004601">
    <property type="term" value="F:peroxidase activity"/>
    <property type="evidence" value="ECO:0007669"/>
    <property type="project" value="UniProtKB-KW"/>
</dbReference>